<feature type="non-terminal residue" evidence="1">
    <location>
        <position position="60"/>
    </location>
</feature>
<proteinExistence type="predicted"/>
<organism evidence="1 2">
    <name type="scientific">Eumeta variegata</name>
    <name type="common">Bagworm moth</name>
    <name type="synonym">Eumeta japonica</name>
    <dbReference type="NCBI Taxonomy" id="151549"/>
    <lineage>
        <taxon>Eukaryota</taxon>
        <taxon>Metazoa</taxon>
        <taxon>Ecdysozoa</taxon>
        <taxon>Arthropoda</taxon>
        <taxon>Hexapoda</taxon>
        <taxon>Insecta</taxon>
        <taxon>Pterygota</taxon>
        <taxon>Neoptera</taxon>
        <taxon>Endopterygota</taxon>
        <taxon>Lepidoptera</taxon>
        <taxon>Glossata</taxon>
        <taxon>Ditrysia</taxon>
        <taxon>Tineoidea</taxon>
        <taxon>Psychidae</taxon>
        <taxon>Oiketicinae</taxon>
        <taxon>Eumeta</taxon>
    </lineage>
</organism>
<dbReference type="EMBL" id="BGZK01002492">
    <property type="protein sequence ID" value="GBP94341.1"/>
    <property type="molecule type" value="Genomic_DNA"/>
</dbReference>
<gene>
    <name evidence="1" type="ORF">EVAR_65487_1</name>
</gene>
<dbReference type="OrthoDB" id="7480128at2759"/>
<name>A0A4C1ZZU6_EUMVA</name>
<comment type="caution">
    <text evidence="1">The sequence shown here is derived from an EMBL/GenBank/DDBJ whole genome shotgun (WGS) entry which is preliminary data.</text>
</comment>
<dbReference type="AlphaFoldDB" id="A0A4C1ZZU6"/>
<evidence type="ECO:0000313" key="2">
    <source>
        <dbReference type="Proteomes" id="UP000299102"/>
    </source>
</evidence>
<protein>
    <submittedName>
        <fullName evidence="1">Uncharacterized protein</fullName>
    </submittedName>
</protein>
<accession>A0A4C1ZZU6</accession>
<sequence length="60" mass="7186">MPQKGRWTHYLIPRIDVWLNRSHGEVNFYLTQMLSGHVCFREYLHRFKHDNSPECPSCPG</sequence>
<dbReference type="Proteomes" id="UP000299102">
    <property type="component" value="Unassembled WGS sequence"/>
</dbReference>
<evidence type="ECO:0000313" key="1">
    <source>
        <dbReference type="EMBL" id="GBP94341.1"/>
    </source>
</evidence>
<keyword evidence="2" id="KW-1185">Reference proteome</keyword>
<reference evidence="1 2" key="1">
    <citation type="journal article" date="2019" name="Commun. Biol.">
        <title>The bagworm genome reveals a unique fibroin gene that provides high tensile strength.</title>
        <authorList>
            <person name="Kono N."/>
            <person name="Nakamura H."/>
            <person name="Ohtoshi R."/>
            <person name="Tomita M."/>
            <person name="Numata K."/>
            <person name="Arakawa K."/>
        </authorList>
    </citation>
    <scope>NUCLEOTIDE SEQUENCE [LARGE SCALE GENOMIC DNA]</scope>
</reference>